<protein>
    <recommendedName>
        <fullName evidence="1">Polymerase/histidinol phosphatase N-terminal domain-containing protein</fullName>
    </recommendedName>
</protein>
<proteinExistence type="predicted"/>
<dbReference type="Gene3D" id="3.20.20.140">
    <property type="entry name" value="Metal-dependent hydrolases"/>
    <property type="match status" value="1"/>
</dbReference>
<dbReference type="GO" id="GO:0035312">
    <property type="term" value="F:5'-3' DNA exonuclease activity"/>
    <property type="evidence" value="ECO:0007669"/>
    <property type="project" value="TreeGrafter"/>
</dbReference>
<dbReference type="RefSeq" id="WP_073005876.1">
    <property type="nucleotide sequence ID" value="NZ_FQZO01000002.1"/>
</dbReference>
<evidence type="ECO:0000259" key="1">
    <source>
        <dbReference type="SMART" id="SM00481"/>
    </source>
</evidence>
<dbReference type="OrthoDB" id="9791620at2"/>
<sequence>MYVKGDFHIHSTESDGELNPEEIILLAKERNVDIIALTDHNTVAGNEQAIELGQIHGVKVIPGIELSTRFNGVKVHILGYFTDDSYKSHEFKITLNNIKEKRFINCGKYFKGKLLFSSEGRKITTRAGIEFLHYYNAKVILAHPTLLTREVFRSLMNLEFDGIEAKYIRNKEGDTEYFINVSKEKGIIYTAGSDFHFIRRLDLKHGTLGEIYLDKDEIKDFLSILV</sequence>
<dbReference type="AlphaFoldDB" id="A0A1M6FFT1"/>
<reference evidence="2 3" key="1">
    <citation type="submission" date="2016-11" db="EMBL/GenBank/DDBJ databases">
        <authorList>
            <person name="Jaros S."/>
            <person name="Januszkiewicz K."/>
            <person name="Wedrychowicz H."/>
        </authorList>
    </citation>
    <scope>NUCLEOTIDE SEQUENCE [LARGE SCALE GENOMIC DNA]</scope>
    <source>
        <strain evidence="2 3">DSM 21864</strain>
    </source>
</reference>
<dbReference type="InterPro" id="IPR003141">
    <property type="entry name" value="Pol/His_phosphatase_N"/>
</dbReference>
<dbReference type="PANTHER" id="PTHR42924">
    <property type="entry name" value="EXONUCLEASE"/>
    <property type="match status" value="1"/>
</dbReference>
<dbReference type="STRING" id="1121298.SAMN05444401_1925"/>
<dbReference type="InterPro" id="IPR016195">
    <property type="entry name" value="Pol/histidinol_Pase-like"/>
</dbReference>
<keyword evidence="3" id="KW-1185">Reference proteome</keyword>
<gene>
    <name evidence="2" type="ORF">SAMN05444401_1925</name>
</gene>
<dbReference type="EMBL" id="FQZO01000002">
    <property type="protein sequence ID" value="SHI96496.1"/>
    <property type="molecule type" value="Genomic_DNA"/>
</dbReference>
<evidence type="ECO:0000313" key="3">
    <source>
        <dbReference type="Proteomes" id="UP000184080"/>
    </source>
</evidence>
<dbReference type="Proteomes" id="UP000184080">
    <property type="component" value="Unassembled WGS sequence"/>
</dbReference>
<dbReference type="CDD" id="cd07438">
    <property type="entry name" value="PHP_HisPPase_AMP"/>
    <property type="match status" value="1"/>
</dbReference>
<dbReference type="SUPFAM" id="SSF89550">
    <property type="entry name" value="PHP domain-like"/>
    <property type="match status" value="1"/>
</dbReference>
<feature type="domain" description="Polymerase/histidinol phosphatase N-terminal" evidence="1">
    <location>
        <begin position="5"/>
        <end position="70"/>
    </location>
</feature>
<dbReference type="PANTHER" id="PTHR42924:SF3">
    <property type="entry name" value="POLYMERASE_HISTIDINOL PHOSPHATASE N-TERMINAL DOMAIN-CONTAINING PROTEIN"/>
    <property type="match status" value="1"/>
</dbReference>
<organism evidence="2 3">
    <name type="scientific">Clostridium amylolyticum</name>
    <dbReference type="NCBI Taxonomy" id="1121298"/>
    <lineage>
        <taxon>Bacteria</taxon>
        <taxon>Bacillati</taxon>
        <taxon>Bacillota</taxon>
        <taxon>Clostridia</taxon>
        <taxon>Eubacteriales</taxon>
        <taxon>Clostridiaceae</taxon>
        <taxon>Clostridium</taxon>
    </lineage>
</organism>
<dbReference type="GO" id="GO:0004534">
    <property type="term" value="F:5'-3' RNA exonuclease activity"/>
    <property type="evidence" value="ECO:0007669"/>
    <property type="project" value="TreeGrafter"/>
</dbReference>
<evidence type="ECO:0000313" key="2">
    <source>
        <dbReference type="EMBL" id="SHI96496.1"/>
    </source>
</evidence>
<accession>A0A1M6FFT1</accession>
<name>A0A1M6FFT1_9CLOT</name>
<dbReference type="Pfam" id="PF02811">
    <property type="entry name" value="PHP"/>
    <property type="match status" value="1"/>
</dbReference>
<dbReference type="SMART" id="SM00481">
    <property type="entry name" value="POLIIIAc"/>
    <property type="match status" value="1"/>
</dbReference>
<dbReference type="InterPro" id="IPR052018">
    <property type="entry name" value="PHP_domain"/>
</dbReference>
<dbReference type="InterPro" id="IPR004013">
    <property type="entry name" value="PHP_dom"/>
</dbReference>